<dbReference type="Pfam" id="PF01522">
    <property type="entry name" value="Polysacc_deac_1"/>
    <property type="match status" value="1"/>
</dbReference>
<dbReference type="OrthoDB" id="9778320at2"/>
<evidence type="ECO:0000313" key="5">
    <source>
        <dbReference type="Proteomes" id="UP000272464"/>
    </source>
</evidence>
<dbReference type="GO" id="GO:0005576">
    <property type="term" value="C:extracellular region"/>
    <property type="evidence" value="ECO:0007669"/>
    <property type="project" value="UniProtKB-SubCell"/>
</dbReference>
<dbReference type="InterPro" id="IPR011330">
    <property type="entry name" value="Glyco_hydro/deAcase_b/a-brl"/>
</dbReference>
<dbReference type="EMBL" id="RZNX01000001">
    <property type="protein sequence ID" value="RUT35737.1"/>
    <property type="molecule type" value="Genomic_DNA"/>
</dbReference>
<dbReference type="InterPro" id="IPR051398">
    <property type="entry name" value="Polysacch_Deacetylase"/>
</dbReference>
<dbReference type="Gene3D" id="3.20.20.370">
    <property type="entry name" value="Glycoside hydrolase/deacetylase"/>
    <property type="match status" value="1"/>
</dbReference>
<dbReference type="SUPFAM" id="SSF88713">
    <property type="entry name" value="Glycoside hydrolase/deacetylase"/>
    <property type="match status" value="1"/>
</dbReference>
<dbReference type="InterPro" id="IPR002509">
    <property type="entry name" value="NODB_dom"/>
</dbReference>
<keyword evidence="5" id="KW-1185">Reference proteome</keyword>
<accession>A0A3S1D2V4</accession>
<dbReference type="Proteomes" id="UP000272464">
    <property type="component" value="Unassembled WGS sequence"/>
</dbReference>
<proteinExistence type="predicted"/>
<feature type="domain" description="NodB homology" evidence="3">
    <location>
        <begin position="92"/>
        <end position="252"/>
    </location>
</feature>
<evidence type="ECO:0000256" key="2">
    <source>
        <dbReference type="ARBA" id="ARBA00022729"/>
    </source>
</evidence>
<keyword evidence="2" id="KW-0732">Signal</keyword>
<dbReference type="GO" id="GO:0005975">
    <property type="term" value="P:carbohydrate metabolic process"/>
    <property type="evidence" value="ECO:0007669"/>
    <property type="project" value="InterPro"/>
</dbReference>
<comment type="subcellular location">
    <subcellularLocation>
        <location evidence="1">Secreted</location>
    </subcellularLocation>
</comment>
<protein>
    <submittedName>
        <fullName evidence="4">Polysaccharide deacetylase family protein</fullName>
    </submittedName>
</protein>
<dbReference type="AlphaFoldDB" id="A0A3S1D2V4"/>
<evidence type="ECO:0000256" key="1">
    <source>
        <dbReference type="ARBA" id="ARBA00004613"/>
    </source>
</evidence>
<evidence type="ECO:0000313" key="4">
    <source>
        <dbReference type="EMBL" id="RUT35737.1"/>
    </source>
</evidence>
<evidence type="ECO:0000259" key="3">
    <source>
        <dbReference type="PROSITE" id="PS51677"/>
    </source>
</evidence>
<dbReference type="CDD" id="cd10918">
    <property type="entry name" value="CE4_NodB_like_5s_6s"/>
    <property type="match status" value="1"/>
</dbReference>
<name>A0A3S1D2V4_9BACL</name>
<gene>
    <name evidence="4" type="ORF">EJP77_01590</name>
</gene>
<dbReference type="GO" id="GO:0016810">
    <property type="term" value="F:hydrolase activity, acting on carbon-nitrogen (but not peptide) bonds"/>
    <property type="evidence" value="ECO:0007669"/>
    <property type="project" value="InterPro"/>
</dbReference>
<sequence>MKTYLIGFSLMALCLISGSFRGDLFVQNRAAGPVPVPILLYHSVSGEKGDPLKIDPSRFEEEMTYLKKEGYHSIHFKELQEGWYNGRPLFPKPIIITFDDGYEDNYTAAYPILLKTGMKATIFVVTGSIGSPGRLTWQQLHTMESSGLIDTQSHTVTHSNLTKLSDEQKMRELVNSRNQILRKLGHLADVLAYPYGFYDRRSIDAVHKAGYQLAVITEPGAADVTHGRFQLHRILISGDLLLDQFKAALNGP</sequence>
<dbReference type="RefSeq" id="WP_127197437.1">
    <property type="nucleotide sequence ID" value="NZ_RZNX01000001.1"/>
</dbReference>
<reference evidence="4 5" key="1">
    <citation type="submission" date="2018-12" db="EMBL/GenBank/DDBJ databases">
        <authorList>
            <person name="Sun L."/>
            <person name="Chen Z."/>
        </authorList>
    </citation>
    <scope>NUCLEOTIDE SEQUENCE [LARGE SCALE GENOMIC DNA]</scope>
    <source>
        <strain evidence="4 5">3-5-3</strain>
    </source>
</reference>
<dbReference type="PANTHER" id="PTHR34216">
    <property type="match status" value="1"/>
</dbReference>
<comment type="caution">
    <text evidence="4">The sequence shown here is derived from an EMBL/GenBank/DDBJ whole genome shotgun (WGS) entry which is preliminary data.</text>
</comment>
<dbReference type="PROSITE" id="PS51677">
    <property type="entry name" value="NODB"/>
    <property type="match status" value="1"/>
</dbReference>
<organism evidence="4 5">
    <name type="scientific">Paenibacillus zeisoli</name>
    <dbReference type="NCBI Taxonomy" id="2496267"/>
    <lineage>
        <taxon>Bacteria</taxon>
        <taxon>Bacillati</taxon>
        <taxon>Bacillota</taxon>
        <taxon>Bacilli</taxon>
        <taxon>Bacillales</taxon>
        <taxon>Paenibacillaceae</taxon>
        <taxon>Paenibacillus</taxon>
    </lineage>
</organism>
<dbReference type="PANTHER" id="PTHR34216:SF3">
    <property type="entry name" value="POLY-BETA-1,6-N-ACETYL-D-GLUCOSAMINE N-DEACETYLASE"/>
    <property type="match status" value="1"/>
</dbReference>